<protein>
    <recommendedName>
        <fullName evidence="10">Flagellar P-ring protein</fullName>
    </recommendedName>
    <alternativeName>
        <fullName evidence="10">Basal body P-ring protein</fullName>
    </alternativeName>
</protein>
<dbReference type="GO" id="GO:0071973">
    <property type="term" value="P:bacterial-type flagellum-dependent cell motility"/>
    <property type="evidence" value="ECO:0007669"/>
    <property type="project" value="InterPro"/>
</dbReference>
<dbReference type="InterPro" id="IPR045864">
    <property type="entry name" value="aa-tRNA-synth_II/BPL/LPL"/>
</dbReference>
<keyword evidence="7" id="KW-0648">Protein biosynthesis</keyword>
<dbReference type="HAMAP" id="MF_00416">
    <property type="entry name" value="FlgI"/>
    <property type="match status" value="1"/>
</dbReference>
<evidence type="ECO:0000256" key="8">
    <source>
        <dbReference type="ARBA" id="ARBA00023146"/>
    </source>
</evidence>
<dbReference type="CDD" id="cd04322">
    <property type="entry name" value="LysRS_N"/>
    <property type="match status" value="1"/>
</dbReference>
<reference evidence="11 12" key="1">
    <citation type="submission" date="2018-08" db="EMBL/GenBank/DDBJ databases">
        <title>Recombination of ecologically and evolutionarily significant loci maintains genetic cohesion in the Pseudomonas syringae species complex.</title>
        <authorList>
            <person name="Dillon M."/>
            <person name="Thakur S."/>
            <person name="Almeida R.N.D."/>
            <person name="Weir B.S."/>
            <person name="Guttman D.S."/>
        </authorList>
    </citation>
    <scope>NUCLEOTIDE SEQUENCE [LARGE SCALE GENOMIC DNA]</scope>
    <source>
        <strain evidence="11 12">ICMP 16926</strain>
    </source>
</reference>
<keyword evidence="4" id="KW-0479">Metal-binding</keyword>
<dbReference type="PRINTS" id="PR01010">
    <property type="entry name" value="FLGPRINGFLGI"/>
</dbReference>
<evidence type="ECO:0000256" key="3">
    <source>
        <dbReference type="ARBA" id="ARBA00022598"/>
    </source>
</evidence>
<keyword evidence="3 11" id="KW-0436">Ligase</keyword>
<comment type="subunit">
    <text evidence="10">The basal body constitutes a major portion of the flagellar organelle and consists of four rings (L,P,S, and M) mounted on a central rod.</text>
</comment>
<comment type="function">
    <text evidence="10">Assembles around the rod to form the L-ring and probably protects the motor/basal body from shearing forces during rotation.</text>
</comment>
<dbReference type="GO" id="GO:0006430">
    <property type="term" value="P:lysyl-tRNA aminoacylation"/>
    <property type="evidence" value="ECO:0007669"/>
    <property type="project" value="TreeGrafter"/>
</dbReference>
<dbReference type="InterPro" id="IPR012340">
    <property type="entry name" value="NA-bd_OB-fold"/>
</dbReference>
<evidence type="ECO:0000313" key="12">
    <source>
        <dbReference type="Proteomes" id="UP000268096"/>
    </source>
</evidence>
<dbReference type="InterPro" id="IPR044136">
    <property type="entry name" value="Lys-tRNA-ligase_II_N"/>
</dbReference>
<evidence type="ECO:0000256" key="6">
    <source>
        <dbReference type="ARBA" id="ARBA00022840"/>
    </source>
</evidence>
<gene>
    <name evidence="10" type="primary">flgI</name>
    <name evidence="11" type="ORF">ALP48_02051</name>
</gene>
<evidence type="ECO:0000256" key="1">
    <source>
        <dbReference type="ARBA" id="ARBA00008226"/>
    </source>
</evidence>
<dbReference type="AlphaFoldDB" id="A0A0P9ZPA6"/>
<dbReference type="GO" id="GO:0005829">
    <property type="term" value="C:cytosol"/>
    <property type="evidence" value="ECO:0007669"/>
    <property type="project" value="TreeGrafter"/>
</dbReference>
<dbReference type="FunFam" id="2.40.50.140:FF:000024">
    <property type="entry name" value="Lysine--tRNA ligase"/>
    <property type="match status" value="1"/>
</dbReference>
<keyword evidence="10" id="KW-0975">Bacterial flagellum</keyword>
<name>A0A0P9ZPA6_PSESX</name>
<keyword evidence="6" id="KW-0067">ATP-binding</keyword>
<dbReference type="Gene3D" id="2.40.50.140">
    <property type="entry name" value="Nucleic acid-binding proteins"/>
    <property type="match status" value="1"/>
</dbReference>
<dbReference type="Pfam" id="PF01336">
    <property type="entry name" value="tRNA_anti-codon"/>
    <property type="match status" value="1"/>
</dbReference>
<dbReference type="GO" id="GO:0004824">
    <property type="term" value="F:lysine-tRNA ligase activity"/>
    <property type="evidence" value="ECO:0007669"/>
    <property type="project" value="UniProtKB-EC"/>
</dbReference>
<keyword evidence="2" id="KW-0963">Cytoplasm</keyword>
<dbReference type="PANTHER" id="PTHR42918">
    <property type="entry name" value="LYSYL-TRNA SYNTHETASE"/>
    <property type="match status" value="1"/>
</dbReference>
<evidence type="ECO:0000256" key="10">
    <source>
        <dbReference type="HAMAP-Rule" id="MF_00416"/>
    </source>
</evidence>
<dbReference type="EMBL" id="RBTH01000067">
    <property type="protein sequence ID" value="RMT49842.1"/>
    <property type="molecule type" value="Genomic_DNA"/>
</dbReference>
<evidence type="ECO:0000256" key="7">
    <source>
        <dbReference type="ARBA" id="ARBA00022917"/>
    </source>
</evidence>
<keyword evidence="5" id="KW-0547">Nucleotide-binding</keyword>
<dbReference type="GO" id="GO:0005524">
    <property type="term" value="F:ATP binding"/>
    <property type="evidence" value="ECO:0007669"/>
    <property type="project" value="UniProtKB-KW"/>
</dbReference>
<dbReference type="GO" id="GO:0000049">
    <property type="term" value="F:tRNA binding"/>
    <property type="evidence" value="ECO:0007669"/>
    <property type="project" value="TreeGrafter"/>
</dbReference>
<dbReference type="GO" id="GO:0046872">
    <property type="term" value="F:metal ion binding"/>
    <property type="evidence" value="ECO:0007669"/>
    <property type="project" value="UniProtKB-KW"/>
</dbReference>
<dbReference type="Pfam" id="PF02119">
    <property type="entry name" value="FlgI"/>
    <property type="match status" value="1"/>
</dbReference>
<comment type="similarity">
    <text evidence="10">Belongs to the FlgI family.</text>
</comment>
<organism evidence="11 12">
    <name type="scientific">Pseudomonas syringae pv. solidagae</name>
    <dbReference type="NCBI Taxonomy" id="264458"/>
    <lineage>
        <taxon>Bacteria</taxon>
        <taxon>Pseudomonadati</taxon>
        <taxon>Pseudomonadota</taxon>
        <taxon>Gammaproteobacteria</taxon>
        <taxon>Pseudomonadales</taxon>
        <taxon>Pseudomonadaceae</taxon>
        <taxon>Pseudomonas</taxon>
        <taxon>Pseudomonas syringae</taxon>
    </lineage>
</organism>
<dbReference type="PROSITE" id="PS50862">
    <property type="entry name" value="AA_TRNA_LIGASE_II"/>
    <property type="match status" value="1"/>
</dbReference>
<proteinExistence type="inferred from homology"/>
<dbReference type="GO" id="GO:0030288">
    <property type="term" value="C:outer membrane-bounded periplasmic space"/>
    <property type="evidence" value="ECO:0007669"/>
    <property type="project" value="InterPro"/>
</dbReference>
<dbReference type="GO" id="GO:0009428">
    <property type="term" value="C:bacterial-type flagellum basal body, distal rod, P ring"/>
    <property type="evidence" value="ECO:0007669"/>
    <property type="project" value="InterPro"/>
</dbReference>
<evidence type="ECO:0000256" key="5">
    <source>
        <dbReference type="ARBA" id="ARBA00022741"/>
    </source>
</evidence>
<evidence type="ECO:0000256" key="4">
    <source>
        <dbReference type="ARBA" id="ARBA00022723"/>
    </source>
</evidence>
<dbReference type="Proteomes" id="UP000268096">
    <property type="component" value="Unassembled WGS sequence"/>
</dbReference>
<keyword evidence="8" id="KW-0030">Aminoacyl-tRNA synthetase</keyword>
<accession>A0A0P9ZPA6</accession>
<dbReference type="InterPro" id="IPR004365">
    <property type="entry name" value="NA-bd_OB_tRNA"/>
</dbReference>
<dbReference type="GO" id="GO:0005198">
    <property type="term" value="F:structural molecule activity"/>
    <property type="evidence" value="ECO:0007669"/>
    <property type="project" value="InterPro"/>
</dbReference>
<comment type="subcellular location">
    <subcellularLocation>
        <location evidence="10">Bacterial flagellum basal body</location>
    </subcellularLocation>
</comment>
<dbReference type="SUPFAM" id="SSF55681">
    <property type="entry name" value="Class II aaRS and biotin synthetases"/>
    <property type="match status" value="1"/>
</dbReference>
<dbReference type="Gene3D" id="3.30.930.10">
    <property type="entry name" value="Bira Bifunctional Protein, Domain 2"/>
    <property type="match status" value="1"/>
</dbReference>
<evidence type="ECO:0000256" key="9">
    <source>
        <dbReference type="ARBA" id="ARBA00048573"/>
    </source>
</evidence>
<evidence type="ECO:0000256" key="2">
    <source>
        <dbReference type="ARBA" id="ARBA00022490"/>
    </source>
</evidence>
<dbReference type="RefSeq" id="WP_057456771.1">
    <property type="nucleotide sequence ID" value="NZ_LJRH01000016.1"/>
</dbReference>
<evidence type="ECO:0000313" key="11">
    <source>
        <dbReference type="EMBL" id="RMT49842.1"/>
    </source>
</evidence>
<comment type="similarity">
    <text evidence="1">Belongs to the class-II aminoacyl-tRNA synthetase family.</text>
</comment>
<comment type="caution">
    <text evidence="11">The sequence shown here is derived from an EMBL/GenBank/DDBJ whole genome shotgun (WGS) entry which is preliminary data.</text>
</comment>
<comment type="catalytic activity">
    <reaction evidence="9">
        <text>tRNA(Lys) + L-lysine + ATP = L-lysyl-tRNA(Lys) + AMP + diphosphate</text>
        <dbReference type="Rhea" id="RHEA:20792"/>
        <dbReference type="Rhea" id="RHEA-COMP:9696"/>
        <dbReference type="Rhea" id="RHEA-COMP:9697"/>
        <dbReference type="ChEBI" id="CHEBI:30616"/>
        <dbReference type="ChEBI" id="CHEBI:32551"/>
        <dbReference type="ChEBI" id="CHEBI:33019"/>
        <dbReference type="ChEBI" id="CHEBI:78442"/>
        <dbReference type="ChEBI" id="CHEBI:78529"/>
        <dbReference type="ChEBI" id="CHEBI:456215"/>
        <dbReference type="EC" id="6.1.1.6"/>
    </reaction>
</comment>
<dbReference type="PANTHER" id="PTHR42918:SF15">
    <property type="entry name" value="LYSINE--TRNA LIGASE, CHLOROPLASTIC_MITOCHONDRIAL"/>
    <property type="match status" value="1"/>
</dbReference>
<sequence length="466" mass="50859">MSDQQLDPQALQQEENTLIALRKEKLAAGRAKGQAFPNDFRRDSYCNDLQKQYVDKTKEELAEAAIPVKVAGRIMLNRGSFMVIQDMTGRIQVYVNRKTLPEETLAEVKTWDLGDIIAAEGTLARSGKGDLYVEMTSVRLLTKSLRPLPDKHHGLTDTEQRYRQRYVDLIVNEEVRETFRVRSQVIAHIRSFLMKRDFLEVETPMLQTIPGGAAAKPFETHHNALDMEMFLRIAPELYLKRLVVGGFDAEGRDGSKITVNVPSSGRIPGGASVERSVPSGFNQGNTLTLNLNRSDFTTAKRIVDKINELLGPGVAQALDGGSVRVTAPLDPGQRVDYLSILENLEVDPGQTAAKVIINSRTGTIVIGQNVKVSPAAVTHGSLTVTITEDPIVSQPGALSGGQTAVVPRSRVNAQQELHPMFKFGPGTTLDEIVRAVNQVGAAPGDLMAILEALKQAGALQADLIVI</sequence>
<dbReference type="InterPro" id="IPR006195">
    <property type="entry name" value="aa-tRNA-synth_II"/>
</dbReference>
<dbReference type="InterPro" id="IPR001782">
    <property type="entry name" value="Flag_FlgI"/>
</dbReference>
<dbReference type="SUPFAM" id="SSF50249">
    <property type="entry name" value="Nucleic acid-binding proteins"/>
    <property type="match status" value="1"/>
</dbReference>